<comment type="caution">
    <text evidence="4">The sequence shown here is derived from an EMBL/GenBank/DDBJ whole genome shotgun (WGS) entry which is preliminary data.</text>
</comment>
<evidence type="ECO:0000256" key="3">
    <source>
        <dbReference type="SAM" id="SignalP"/>
    </source>
</evidence>
<proteinExistence type="predicted"/>
<keyword evidence="5" id="KW-1185">Reference proteome</keyword>
<dbReference type="InterPro" id="IPR023214">
    <property type="entry name" value="HAD_sf"/>
</dbReference>
<feature type="region of interest" description="Disordered" evidence="2">
    <location>
        <begin position="410"/>
        <end position="431"/>
    </location>
</feature>
<protein>
    <submittedName>
        <fullName evidence="4">Uncharacterized protein</fullName>
    </submittedName>
</protein>
<feature type="coiled-coil region" evidence="1">
    <location>
        <begin position="251"/>
        <end position="285"/>
    </location>
</feature>
<feature type="compositionally biased region" description="Acidic residues" evidence="2">
    <location>
        <begin position="410"/>
        <end position="425"/>
    </location>
</feature>
<feature type="compositionally biased region" description="Basic and acidic residues" evidence="2">
    <location>
        <begin position="72"/>
        <end position="86"/>
    </location>
</feature>
<feature type="compositionally biased region" description="Polar residues" evidence="2">
    <location>
        <begin position="1518"/>
        <end position="1530"/>
    </location>
</feature>
<dbReference type="Proteomes" id="UP001516023">
    <property type="component" value="Unassembled WGS sequence"/>
</dbReference>
<keyword evidence="3" id="KW-0732">Signal</keyword>
<dbReference type="Gene3D" id="3.40.50.1000">
    <property type="entry name" value="HAD superfamily/HAD-like"/>
    <property type="match status" value="1"/>
</dbReference>
<accession>A0ABD3PF52</accession>
<dbReference type="PANTHER" id="PTHR47858">
    <property type="entry name" value="HALOACID DEHALOGENASE-LIKE HYDROLASE (HAD) SUPERFAMILY PROTEIN"/>
    <property type="match status" value="1"/>
</dbReference>
<feature type="chain" id="PRO_5044850279" evidence="3">
    <location>
        <begin position="22"/>
        <end position="1537"/>
    </location>
</feature>
<feature type="compositionally biased region" description="Low complexity" evidence="2">
    <location>
        <begin position="1149"/>
        <end position="1161"/>
    </location>
</feature>
<organism evidence="4 5">
    <name type="scientific">Cyclotella cryptica</name>
    <dbReference type="NCBI Taxonomy" id="29204"/>
    <lineage>
        <taxon>Eukaryota</taxon>
        <taxon>Sar</taxon>
        <taxon>Stramenopiles</taxon>
        <taxon>Ochrophyta</taxon>
        <taxon>Bacillariophyta</taxon>
        <taxon>Coscinodiscophyceae</taxon>
        <taxon>Thalassiosirophycidae</taxon>
        <taxon>Stephanodiscales</taxon>
        <taxon>Stephanodiscaceae</taxon>
        <taxon>Cyclotella</taxon>
    </lineage>
</organism>
<sequence>MNLSHSLSLLGALLAPPPSNSFIPSRPTTPSRYDHPGTFQFYAEERQRRIDVNFDQHISVRKAVPGEDEDGDAVRNEEEPRELPVERRRKRDILKRTFGIGVRSPSKTDVSGSNTSDDDAEEQIVFRKEGEIPELPNFLTLQDEEQLNATYAALKEAGFKKVEEEFQSGAFGGDVTLEEARKIVEYTVEQELQSERKKLNELRSIETLEQYDEEADKMEEKMVNDILSEGEDKILDKDPIAREIITDILERKRLEDEDQEQRDALKSYEQELSEKEQELIIARTKEILENNPDPDLDVNTVYEQVVAGIQKSRREKLSRPTYGVLGNTIELEEAREYGIRAREEEERDKAAREEALAKGYCDEEGLEDFFDEPTEVTEVKMFQSIVTSIVEKRPPSLDTVVLTSSFAENDEDVDEEAGEGNDEGIESIPPVRFYDPDEAKKKWTLSASEKVEAFRLFNLWRDFESDRSKMEQALKPEGDRPTNKIEPLFLYVEDSKRTRKWENDQLEQALRRQLQTDDDVEKSSNDLLMKELLEGGYTKERSLRLVDKLISKASDGVIKDALKEMKLTLLEEEEEEPEVKKESPKKPLFVDLSNVLTRDDDEFKPPPKQVKRDSDVKTMPSWVADDKKWLRKGVESLDEDEDDVDIPDQIVAKPKTSFFESTFDKNATTNEIATTSKLLGSYEEQLFEKLAAQAGVKTEEEKAELKRNLDEIEALRAKRLSDIEERDVASESARLGIDVNRLNLDDENSEEIMALLGKRPSRRPEGDSTFVDEQKPRTKPSAPEDTAKPHEIVVGSDGTLHEMDDPSEADIISQQYRAITGGQTEDEAQYREFLKQEEEMLKLVESEPVKDLPIDFDVDTYADTVLSEMKPRPQVSEKDDGDEVFMSLEQMDDEKRRLELAFDEDDAEYETMLERDSPPGSGQPDWLRLERDSRGVRRQDLNDDHKVDGVERQKEIEERQKLADKYLEEQSGGIIDIAEVLDRPYFGSMDEPDDYKKKYSTFSGYQARKDELMQYTTLSVEDIINVVDWKRDPASTGVNPYLLQVQRPFSEYGALFRLEGCIVDLLGLQVKAWQKVAEKFGYTIRSEDQVKKASLYPPEKAVRVVFLWTDDIIELEEIAKTHRSEFNNAFNTWFENDRTFVYPKDSTRRNNSSSKKSASATVATPRPSKDEIYTTYTLAWNRLAREKGKTPPSMDEVMKGIAIRDWEVAIKDVFGWNEYSAEEIYDIVVEYDKILQEDFKRLNEKYGLDYAKEKEGAASEDAASSSATVATPRPSKDEIYATYTLAWTKVAREKGKTPPSIDEVTKGIAIRDWEVAIKDVFGWNEYSAQEIYDIVVEYDTILQTDIKTMYAKYGLDYGNEGSESWKKYPDLVLQEGVTDWLESLRSVDMPAAVMSHLERSQLEAVLDVTGLADYFPPSMRVCLDDRYSDERSELLGAALRVEKHPDRCVVFDNAPSLAEVAHDVFMKCVSFVNHYPKYELLAADWTIGEYRNLDLSSIRTLFMERDDTTPLAVADYQSTLRRQPPQTKTSFWDEGDR</sequence>
<evidence type="ECO:0000256" key="1">
    <source>
        <dbReference type="SAM" id="Coils"/>
    </source>
</evidence>
<dbReference type="PANTHER" id="PTHR47858:SF2">
    <property type="entry name" value="HALOACID DEHALOGENASE-LIKE HYDROLASE (HAD) SUPERFAMILY PROTEIN"/>
    <property type="match status" value="1"/>
</dbReference>
<feature type="compositionally biased region" description="Basic and acidic residues" evidence="2">
    <location>
        <begin position="762"/>
        <end position="776"/>
    </location>
</feature>
<reference evidence="4 5" key="1">
    <citation type="journal article" date="2020" name="G3 (Bethesda)">
        <title>Improved Reference Genome for Cyclotella cryptica CCMP332, a Model for Cell Wall Morphogenesis, Salinity Adaptation, and Lipid Production in Diatoms (Bacillariophyta).</title>
        <authorList>
            <person name="Roberts W.R."/>
            <person name="Downey K.M."/>
            <person name="Ruck E.C."/>
            <person name="Traller J.C."/>
            <person name="Alverson A.J."/>
        </authorList>
    </citation>
    <scope>NUCLEOTIDE SEQUENCE [LARGE SCALE GENOMIC DNA]</scope>
    <source>
        <strain evidence="4 5">CCMP332</strain>
    </source>
</reference>
<evidence type="ECO:0000313" key="5">
    <source>
        <dbReference type="Proteomes" id="UP001516023"/>
    </source>
</evidence>
<feature type="region of interest" description="Disordered" evidence="2">
    <location>
        <begin position="1518"/>
        <end position="1537"/>
    </location>
</feature>
<feature type="signal peptide" evidence="3">
    <location>
        <begin position="1"/>
        <end position="21"/>
    </location>
</feature>
<evidence type="ECO:0000313" key="4">
    <source>
        <dbReference type="EMBL" id="KAL3786698.1"/>
    </source>
</evidence>
<dbReference type="EMBL" id="JABMIG020000189">
    <property type="protein sequence ID" value="KAL3786698.1"/>
    <property type="molecule type" value="Genomic_DNA"/>
</dbReference>
<feature type="region of interest" description="Disordered" evidence="2">
    <location>
        <begin position="61"/>
        <end position="88"/>
    </location>
</feature>
<keyword evidence="1" id="KW-0175">Coiled coil</keyword>
<feature type="region of interest" description="Disordered" evidence="2">
    <location>
        <begin position="1145"/>
        <end position="1166"/>
    </location>
</feature>
<gene>
    <name evidence="4" type="ORF">HJC23_002787</name>
</gene>
<name>A0ABD3PF52_9STRA</name>
<dbReference type="SUPFAM" id="SSF56784">
    <property type="entry name" value="HAD-like"/>
    <property type="match status" value="1"/>
</dbReference>
<dbReference type="InterPro" id="IPR036412">
    <property type="entry name" value="HAD-like_sf"/>
</dbReference>
<evidence type="ECO:0000256" key="2">
    <source>
        <dbReference type="SAM" id="MobiDB-lite"/>
    </source>
</evidence>
<feature type="region of interest" description="Disordered" evidence="2">
    <location>
        <begin position="756"/>
        <end position="789"/>
    </location>
</feature>